<organism evidence="1 2">
    <name type="scientific">Candidatus Colwellbacteria bacterium CG10_big_fil_rev_8_21_14_0_10_42_22</name>
    <dbReference type="NCBI Taxonomy" id="1974540"/>
    <lineage>
        <taxon>Bacteria</taxon>
        <taxon>Candidatus Colwelliibacteriota</taxon>
    </lineage>
</organism>
<reference evidence="2" key="1">
    <citation type="submission" date="2017-09" db="EMBL/GenBank/DDBJ databases">
        <title>Depth-based differentiation of microbial function through sediment-hosted aquifers and enrichment of novel symbionts in the deep terrestrial subsurface.</title>
        <authorList>
            <person name="Probst A.J."/>
            <person name="Ladd B."/>
            <person name="Jarett J.K."/>
            <person name="Geller-Mcgrath D.E."/>
            <person name="Sieber C.M.K."/>
            <person name="Emerson J.B."/>
            <person name="Anantharaman K."/>
            <person name="Thomas B.C."/>
            <person name="Malmstrom R."/>
            <person name="Stieglmeier M."/>
            <person name="Klingl A."/>
            <person name="Woyke T."/>
            <person name="Ryan C.M."/>
            <person name="Banfield J.F."/>
        </authorList>
    </citation>
    <scope>NUCLEOTIDE SEQUENCE [LARGE SCALE GENOMIC DNA]</scope>
</reference>
<dbReference type="AlphaFoldDB" id="A0A2H0VIJ0"/>
<sequence length="77" mass="8851">MQMKDVQAPFTRPRMIDVRELCERNMADAELFLMTLGGKPATPEYVKSIFGVSGLTPEQAEKLTCDVRRYMANPRHY</sequence>
<evidence type="ECO:0000313" key="1">
    <source>
        <dbReference type="EMBL" id="PIR98130.1"/>
    </source>
</evidence>
<accession>A0A2H0VIJ0</accession>
<name>A0A2H0VIJ0_9BACT</name>
<comment type="caution">
    <text evidence="1">The sequence shown here is derived from an EMBL/GenBank/DDBJ whole genome shotgun (WGS) entry which is preliminary data.</text>
</comment>
<gene>
    <name evidence="1" type="ORF">COT89_01020</name>
</gene>
<proteinExistence type="predicted"/>
<dbReference type="Proteomes" id="UP000231466">
    <property type="component" value="Unassembled WGS sequence"/>
</dbReference>
<evidence type="ECO:0000313" key="2">
    <source>
        <dbReference type="Proteomes" id="UP000231466"/>
    </source>
</evidence>
<dbReference type="EMBL" id="PFAH01000003">
    <property type="protein sequence ID" value="PIR98130.1"/>
    <property type="molecule type" value="Genomic_DNA"/>
</dbReference>
<protein>
    <submittedName>
        <fullName evidence="1">Uncharacterized protein</fullName>
    </submittedName>
</protein>